<gene>
    <name evidence="15" type="ORF">PANT_20d00055</name>
</gene>
<dbReference type="InterPro" id="IPR036427">
    <property type="entry name" value="Bromodomain-like_sf"/>
</dbReference>
<feature type="compositionally biased region" description="Basic and acidic residues" evidence="10">
    <location>
        <begin position="351"/>
        <end position="363"/>
    </location>
</feature>
<feature type="compositionally biased region" description="Low complexity" evidence="10">
    <location>
        <begin position="772"/>
        <end position="799"/>
    </location>
</feature>
<evidence type="ECO:0000259" key="13">
    <source>
        <dbReference type="PROSITE" id="PS50812"/>
    </source>
</evidence>
<dbReference type="InterPro" id="IPR001965">
    <property type="entry name" value="Znf_PHD"/>
</dbReference>
<proteinExistence type="predicted"/>
<evidence type="ECO:0000256" key="1">
    <source>
        <dbReference type="ARBA" id="ARBA00004123"/>
    </source>
</evidence>
<dbReference type="SUPFAM" id="SSF57903">
    <property type="entry name" value="FYVE/PHD zinc finger"/>
    <property type="match status" value="1"/>
</dbReference>
<evidence type="ECO:0000256" key="6">
    <source>
        <dbReference type="ARBA" id="ARBA00023117"/>
    </source>
</evidence>
<dbReference type="FunFam" id="3.30.40.10:FF:000007">
    <property type="entry name" value="Bromodomain containing 1, isoform CRA_b"/>
    <property type="match status" value="1"/>
</dbReference>
<dbReference type="PRINTS" id="PR00503">
    <property type="entry name" value="BROMODOMAIN"/>
</dbReference>
<keyword evidence="2" id="KW-0479">Metal-binding</keyword>
<dbReference type="CDD" id="cd15492">
    <property type="entry name" value="PHD_BRPF_JADE_like"/>
    <property type="match status" value="1"/>
</dbReference>
<dbReference type="GO" id="GO:0006325">
    <property type="term" value="P:chromatin organization"/>
    <property type="evidence" value="ECO:0007669"/>
    <property type="project" value="UniProtKB-ARBA"/>
</dbReference>
<dbReference type="Gene3D" id="1.20.920.10">
    <property type="entry name" value="Bromodomain-like"/>
    <property type="match status" value="1"/>
</dbReference>
<feature type="region of interest" description="Disordered" evidence="10">
    <location>
        <begin position="134"/>
        <end position="155"/>
    </location>
</feature>
<evidence type="ECO:0000256" key="5">
    <source>
        <dbReference type="ARBA" id="ARBA00022833"/>
    </source>
</evidence>
<evidence type="ECO:0000256" key="10">
    <source>
        <dbReference type="SAM" id="MobiDB-lite"/>
    </source>
</evidence>
<feature type="compositionally biased region" description="Low complexity" evidence="10">
    <location>
        <begin position="824"/>
        <end position="845"/>
    </location>
</feature>
<dbReference type="EMBL" id="DF196786">
    <property type="protein sequence ID" value="GAC76321.1"/>
    <property type="molecule type" value="Genomic_DNA"/>
</dbReference>
<evidence type="ECO:0000313" key="16">
    <source>
        <dbReference type="Proteomes" id="UP000011976"/>
    </source>
</evidence>
<dbReference type="OrthoDB" id="20839at2759"/>
<dbReference type="Pfam" id="PF13832">
    <property type="entry name" value="zf-HC5HC2H_2"/>
    <property type="match status" value="1"/>
</dbReference>
<dbReference type="AlphaFoldDB" id="M9LS65"/>
<evidence type="ECO:0000256" key="7">
    <source>
        <dbReference type="ARBA" id="ARBA00023242"/>
    </source>
</evidence>
<feature type="domain" description="PHD-type" evidence="14">
    <location>
        <begin position="209"/>
        <end position="336"/>
    </location>
</feature>
<dbReference type="PROSITE" id="PS50812">
    <property type="entry name" value="PWWP"/>
    <property type="match status" value="1"/>
</dbReference>
<dbReference type="SUPFAM" id="SSF47370">
    <property type="entry name" value="Bromodomain"/>
    <property type="match status" value="1"/>
</dbReference>
<dbReference type="GO" id="GO:0008270">
    <property type="term" value="F:zinc ion binding"/>
    <property type="evidence" value="ECO:0007669"/>
    <property type="project" value="UniProtKB-KW"/>
</dbReference>
<feature type="region of interest" description="Disordered" evidence="10">
    <location>
        <begin position="761"/>
        <end position="890"/>
    </location>
</feature>
<dbReference type="SMART" id="SM00297">
    <property type="entry name" value="BROMO"/>
    <property type="match status" value="1"/>
</dbReference>
<dbReference type="Gene3D" id="2.30.30.140">
    <property type="match status" value="1"/>
</dbReference>
<feature type="compositionally biased region" description="Polar residues" evidence="10">
    <location>
        <begin position="957"/>
        <end position="972"/>
    </location>
</feature>
<dbReference type="Pfam" id="PF13831">
    <property type="entry name" value="PHD_2"/>
    <property type="match status" value="1"/>
</dbReference>
<evidence type="ECO:0000259" key="12">
    <source>
        <dbReference type="PROSITE" id="PS50016"/>
    </source>
</evidence>
<dbReference type="GO" id="GO:0006357">
    <property type="term" value="P:regulation of transcription by RNA polymerase II"/>
    <property type="evidence" value="ECO:0007669"/>
    <property type="project" value="TreeGrafter"/>
</dbReference>
<feature type="region of interest" description="Disordered" evidence="10">
    <location>
        <begin position="724"/>
        <end position="748"/>
    </location>
</feature>
<dbReference type="InterPro" id="IPR001487">
    <property type="entry name" value="Bromodomain"/>
</dbReference>
<dbReference type="InterPro" id="IPR011011">
    <property type="entry name" value="Znf_FYVE_PHD"/>
</dbReference>
<feature type="domain" description="PWWP" evidence="13">
    <location>
        <begin position="1104"/>
        <end position="1169"/>
    </location>
</feature>
<dbReference type="Pfam" id="PF10513">
    <property type="entry name" value="EPL1"/>
    <property type="match status" value="1"/>
</dbReference>
<feature type="compositionally biased region" description="Low complexity" evidence="10">
    <location>
        <begin position="938"/>
        <end position="951"/>
    </location>
</feature>
<evidence type="ECO:0000256" key="3">
    <source>
        <dbReference type="ARBA" id="ARBA00022737"/>
    </source>
</evidence>
<dbReference type="PROSITE" id="PS51805">
    <property type="entry name" value="EPHD"/>
    <property type="match status" value="1"/>
</dbReference>
<dbReference type="Proteomes" id="UP000011976">
    <property type="component" value="Unassembled WGS sequence"/>
</dbReference>
<evidence type="ECO:0000313" key="15">
    <source>
        <dbReference type="EMBL" id="GAC76321.1"/>
    </source>
</evidence>
<name>M9LS65_PSEA3</name>
<dbReference type="PROSITE" id="PS50016">
    <property type="entry name" value="ZF_PHD_2"/>
    <property type="match status" value="1"/>
</dbReference>
<keyword evidence="6 8" id="KW-0103">Bromodomain</keyword>
<dbReference type="GO" id="GO:0005634">
    <property type="term" value="C:nucleus"/>
    <property type="evidence" value="ECO:0007669"/>
    <property type="project" value="UniProtKB-SubCell"/>
</dbReference>
<dbReference type="CDD" id="cd04369">
    <property type="entry name" value="Bromodomain"/>
    <property type="match status" value="1"/>
</dbReference>
<dbReference type="PANTHER" id="PTHR13793:SF107">
    <property type="entry name" value="BROMODOMAIN-CONTAINING PROTEIN HOMOLOG"/>
    <property type="match status" value="1"/>
</dbReference>
<dbReference type="InterPro" id="IPR019786">
    <property type="entry name" value="Zinc_finger_PHD-type_CS"/>
</dbReference>
<reference evidence="16" key="1">
    <citation type="journal article" date="2013" name="Genome Announc.">
        <title>Genome sequence of the basidiomycetous yeast Pseudozyma antarctica T-34, a producer of the glycolipid biosurfactants mannosylerythritol lipids.</title>
        <authorList>
            <person name="Morita T."/>
            <person name="Koike H."/>
            <person name="Koyama Y."/>
            <person name="Hagiwara H."/>
            <person name="Ito E."/>
            <person name="Fukuoka T."/>
            <person name="Imura T."/>
            <person name="Machida M."/>
            <person name="Kitamoto D."/>
        </authorList>
    </citation>
    <scope>NUCLEOTIDE SEQUENCE [LARGE SCALE GENOMIC DNA]</scope>
    <source>
        <strain evidence="16">T-34</strain>
    </source>
</reference>
<evidence type="ECO:0000259" key="11">
    <source>
        <dbReference type="PROSITE" id="PS50014"/>
    </source>
</evidence>
<organism evidence="15 16">
    <name type="scientific">Pseudozyma antarctica (strain T-34)</name>
    <name type="common">Yeast</name>
    <name type="synonym">Candida antarctica</name>
    <dbReference type="NCBI Taxonomy" id="1151754"/>
    <lineage>
        <taxon>Eukaryota</taxon>
        <taxon>Fungi</taxon>
        <taxon>Dikarya</taxon>
        <taxon>Basidiomycota</taxon>
        <taxon>Ustilaginomycotina</taxon>
        <taxon>Ustilaginomycetes</taxon>
        <taxon>Ustilaginales</taxon>
        <taxon>Ustilaginaceae</taxon>
        <taxon>Moesziomyces</taxon>
    </lineage>
</organism>
<dbReference type="Pfam" id="PF00439">
    <property type="entry name" value="Bromodomain"/>
    <property type="match status" value="1"/>
</dbReference>
<feature type="compositionally biased region" description="Low complexity" evidence="10">
    <location>
        <begin position="1003"/>
        <end position="1014"/>
    </location>
</feature>
<evidence type="ECO:0000256" key="2">
    <source>
        <dbReference type="ARBA" id="ARBA00022723"/>
    </source>
</evidence>
<dbReference type="STRING" id="1151754.M9LS65"/>
<dbReference type="InterPro" id="IPR000313">
    <property type="entry name" value="PWWP_dom"/>
</dbReference>
<evidence type="ECO:0000256" key="9">
    <source>
        <dbReference type="PROSITE-ProRule" id="PRU00146"/>
    </source>
</evidence>
<accession>M9LS65</accession>
<sequence>MPGIPAQPNNIPLASSLPKVSFRKIPPDESLLFHIPPGIIDPHALPFGYNDGAEYVKPHHYIRYVEPVEGDLKRQVEYDMDEQDQEWLDALNQERRKDGLDTISYETFEIILDQLEKEWFDLMTRVPPKVRPGAAAADAAAGTHDDDADSEGGEDSKCAICDDGEAENSNAIVFCDGCNLAVHQDCYGIPYIPEGQWLCRKCTVSPDRAVSCLLCPHEGGAFKQTTTGKWAHLLCAMWVPETGVSNPVYMEPIDSVERIPKARWKLQCYLCRHRMGACIQCDNRSCFTAFHVTCARKAGLLFRTERTRVSRHLYDDSDDSDEDGSEVLRACCHRHMPLQMRHQLKIDFGRQGAVDDDRPDTPHRASPFAASRTREQSVESGVGAPLISVSRRSSIVGGFDNRASTSAPRNSSKSARAYKKSFKVGPPLVPAYIANRVLEYMAKIHLRKKATAVQLIARYWSLKREARRGAPLLKRLHLEPWTASSQNKEQTDAQKIKKLHFLRSVREDLERVRMLVEQVRKREKEKLRQAHEIRDSLVEPVLFPFHADLRAAIAKFEAVDKHGFFALPVSKLDVPDYYEIVKEPMDWAAIKQKIANKEYESVEEMRTDVLKITTNAMTYNKPDTPYHKAASKILKMIPDVFDELANIESSHLRFHQQHLQQEQAEAEHGTQAAPAVQVDAETRRHLLELGIEPPSVILSLLRDYAEMDDDEQAELRQQAYGSIPVPAPVVKQEHDDAREESSDTTTIPPVANLVQDFVQQIYVPPPPPPSAEPSTSSAEASEASASKTKSGASTRSTAAPKTARKRKTSDTPAAPVVERRSTRRAAAADDTASAEPSAPAAPFSALGRKLRQRAQSGGSATSPDPSTDAGATATAMGKTPSQASAKTKDGVQVQEDVGAYDSFLLFNTGWVLPEGSKRHRAGAARPEMIGQRPRKISAPESPSAAAPSALPDGVAMSTPQRPRSRTVPSSHPQPAHVAAHKTKPSGRQRNAAGKKAEAEDVAADVAAEEGVTAASSPLTSDDEAPNEPASSAQEAGHERRTKRTRQGETSAAKEDASGSTRRNLRARDASTERSASPPRKRLRGGATRSTSPVRDHSSASLPENGAKVWAKIETFPHFPAVVVTDERQIPASVLRNRPDTPPTVAVEFYGRPRSWGWVGPAKLAPLVFDEADAARFFKMAARKGQLNKVKEAYDEALTRSKR</sequence>
<dbReference type="InterPro" id="IPR019542">
    <property type="entry name" value="Enhancer_polycomb-like_N"/>
</dbReference>
<dbReference type="InterPro" id="IPR034732">
    <property type="entry name" value="EPHD"/>
</dbReference>
<dbReference type="PROSITE" id="PS50014">
    <property type="entry name" value="BROMODOMAIN_2"/>
    <property type="match status" value="1"/>
</dbReference>
<feature type="compositionally biased region" description="Polar residues" evidence="10">
    <location>
        <begin position="853"/>
        <end position="865"/>
    </location>
</feature>
<feature type="region of interest" description="Disordered" evidence="10">
    <location>
        <begin position="912"/>
        <end position="1102"/>
    </location>
</feature>
<evidence type="ECO:0000256" key="4">
    <source>
        <dbReference type="ARBA" id="ARBA00022771"/>
    </source>
</evidence>
<dbReference type="FunFam" id="3.30.40.10:FF:000008">
    <property type="entry name" value="Bromodomain containing 1, isoform CRA_a"/>
    <property type="match status" value="1"/>
</dbReference>
<dbReference type="SMART" id="SM00249">
    <property type="entry name" value="PHD"/>
    <property type="match status" value="2"/>
</dbReference>
<feature type="compositionally biased region" description="Basic and acidic residues" evidence="10">
    <location>
        <begin position="731"/>
        <end position="741"/>
    </location>
</feature>
<feature type="region of interest" description="Disordered" evidence="10">
    <location>
        <begin position="351"/>
        <end position="381"/>
    </location>
</feature>
<evidence type="ECO:0000256" key="8">
    <source>
        <dbReference type="PROSITE-ProRule" id="PRU00035"/>
    </source>
</evidence>
<dbReference type="Pfam" id="PF00855">
    <property type="entry name" value="PWWP"/>
    <property type="match status" value="1"/>
</dbReference>
<dbReference type="Gene3D" id="3.30.40.10">
    <property type="entry name" value="Zinc/RING finger domain, C3HC4 (zinc finger)"/>
    <property type="match status" value="2"/>
</dbReference>
<feature type="domain" description="Bromo" evidence="11">
    <location>
        <begin position="557"/>
        <end position="627"/>
    </location>
</feature>
<dbReference type="InterPro" id="IPR013083">
    <property type="entry name" value="Znf_RING/FYVE/PHD"/>
</dbReference>
<keyword evidence="4 9" id="KW-0863">Zinc-finger</keyword>
<keyword evidence="7" id="KW-0539">Nucleus</keyword>
<dbReference type="InterPro" id="IPR019787">
    <property type="entry name" value="Znf_PHD-finger"/>
</dbReference>
<feature type="domain" description="PHD-type" evidence="12">
    <location>
        <begin position="155"/>
        <end position="205"/>
    </location>
</feature>
<evidence type="ECO:0000259" key="14">
    <source>
        <dbReference type="PROSITE" id="PS51805"/>
    </source>
</evidence>
<dbReference type="SMART" id="SM00293">
    <property type="entry name" value="PWWP"/>
    <property type="match status" value="1"/>
</dbReference>
<dbReference type="InterPro" id="IPR050701">
    <property type="entry name" value="Histone_Mod_Regulator"/>
</dbReference>
<keyword evidence="5" id="KW-0862">Zinc</keyword>
<dbReference type="PANTHER" id="PTHR13793">
    <property type="entry name" value="PHD FINGER PROTEINS"/>
    <property type="match status" value="1"/>
</dbReference>
<dbReference type="SUPFAM" id="SSF63748">
    <property type="entry name" value="Tudor/PWWP/MBT"/>
    <property type="match status" value="1"/>
</dbReference>
<dbReference type="PROSITE" id="PS01359">
    <property type="entry name" value="ZF_PHD_1"/>
    <property type="match status" value="1"/>
</dbReference>
<protein>
    <submittedName>
        <fullName evidence="15">PHD finger protein BR140/LIN-49</fullName>
    </submittedName>
</protein>
<comment type="subcellular location">
    <subcellularLocation>
        <location evidence="1">Nucleus</location>
    </subcellularLocation>
</comment>
<keyword evidence="3" id="KW-0677">Repeat</keyword>